<dbReference type="Pfam" id="PF05891">
    <property type="entry name" value="Methyltransf_PK"/>
    <property type="match status" value="2"/>
</dbReference>
<dbReference type="EC" id="2.1.1.244" evidence="5"/>
<keyword evidence="2" id="KW-0489">Methyltransferase</keyword>
<evidence type="ECO:0000256" key="8">
    <source>
        <dbReference type="ARBA" id="ARBA00047306"/>
    </source>
</evidence>
<sequence length="348" mass="38064">MTTTANAPAPAPAVRLPQFQVGVDYWANTEATVNGVLGGYGPATAVPRLDATASRMLILSIMPHLSTIAPPHRASISASETTTATTQSQRRSFRALDCGAGIGRVTSTVLASRSKQFQDVDFDLWANPSPVFPPSAHQLPLFDRVDLVEPVPKFLKEAQRHAERGREGWKYLSTGKGVRMWQAGLQFFDPAAPAIPVPPIRSEDPQAVVGTVELVATYGSESLVWPDPKRRRDTDSGGAEDGYDLCMIQWCIGHLSDAELVDFLKRSRKALRQDDQGCQGYIILKENVCKDTEGAGAGFLFDDDDSSVTRSDKVFKNIFADAGLEVLRQETQQGFPKELFPVIAYVLR</sequence>
<dbReference type="GO" id="GO:0071885">
    <property type="term" value="F:N-terminal protein N-methyltransferase activity"/>
    <property type="evidence" value="ECO:0007669"/>
    <property type="project" value="UniProtKB-EC"/>
</dbReference>
<comment type="catalytic activity">
    <reaction evidence="8">
        <text>N-terminal L-seryl-L-prolyl-L-lysyl-[protein] + 3 S-adenosyl-L-methionine = N-terminal N,N,N-trimethyl-L-seryl-L-prolyl-L-lysyl-[protein] + 3 S-adenosyl-L-homocysteine + 3 H(+)</text>
        <dbReference type="Rhea" id="RHEA:54724"/>
        <dbReference type="Rhea" id="RHEA-COMP:13789"/>
        <dbReference type="Rhea" id="RHEA-COMP:13973"/>
        <dbReference type="ChEBI" id="CHEBI:15378"/>
        <dbReference type="ChEBI" id="CHEBI:57856"/>
        <dbReference type="ChEBI" id="CHEBI:59789"/>
        <dbReference type="ChEBI" id="CHEBI:138061"/>
        <dbReference type="ChEBI" id="CHEBI:138317"/>
        <dbReference type="EC" id="2.1.1.244"/>
    </reaction>
</comment>
<dbReference type="EMBL" id="FQNC01000047">
    <property type="protein sequence ID" value="SGY75303.1"/>
    <property type="molecule type" value="Genomic_DNA"/>
</dbReference>
<accession>A0A2X0N4M3</accession>
<evidence type="ECO:0000256" key="3">
    <source>
        <dbReference type="ARBA" id="ARBA00022679"/>
    </source>
</evidence>
<keyword evidence="12" id="KW-1185">Reference proteome</keyword>
<dbReference type="AlphaFoldDB" id="A0A2X0N4M3"/>
<evidence type="ECO:0000256" key="9">
    <source>
        <dbReference type="ARBA" id="ARBA00047885"/>
    </source>
</evidence>
<dbReference type="STRING" id="796604.A0A2X0N4M3"/>
<comment type="catalytic activity">
    <reaction evidence="10">
        <text>N-terminal L-alanyl-L-prolyl-L-lysyl-[protein] + 3 S-adenosyl-L-methionine = N-terminal N,N,N-trimethyl-L-alanyl-L-prolyl-L-lysyl-[protein] + 3 S-adenosyl-L-homocysteine + 3 H(+)</text>
        <dbReference type="Rhea" id="RHEA:54712"/>
        <dbReference type="Rhea" id="RHEA-COMP:13785"/>
        <dbReference type="Rhea" id="RHEA-COMP:13971"/>
        <dbReference type="ChEBI" id="CHEBI:15378"/>
        <dbReference type="ChEBI" id="CHEBI:57856"/>
        <dbReference type="ChEBI" id="CHEBI:59789"/>
        <dbReference type="ChEBI" id="CHEBI:138057"/>
        <dbReference type="ChEBI" id="CHEBI:138315"/>
        <dbReference type="EC" id="2.1.1.244"/>
    </reaction>
</comment>
<dbReference type="PANTHER" id="PTHR12753:SF0">
    <property type="entry name" value="ALPHA N-TERMINAL PROTEIN METHYLTRANSFERASE 1"/>
    <property type="match status" value="1"/>
</dbReference>
<evidence type="ECO:0000256" key="5">
    <source>
        <dbReference type="ARBA" id="ARBA00039112"/>
    </source>
</evidence>
<dbReference type="InterPro" id="IPR029063">
    <property type="entry name" value="SAM-dependent_MTases_sf"/>
</dbReference>
<dbReference type="PANTHER" id="PTHR12753">
    <property type="entry name" value="AD-003 - RELATED"/>
    <property type="match status" value="1"/>
</dbReference>
<dbReference type="InterPro" id="IPR008576">
    <property type="entry name" value="MeTrfase_NTM1"/>
</dbReference>
<reference evidence="11 12" key="1">
    <citation type="submission" date="2016-11" db="EMBL/GenBank/DDBJ databases">
        <authorList>
            <person name="Jaros S."/>
            <person name="Januszkiewicz K."/>
            <person name="Wedrychowicz H."/>
        </authorList>
    </citation>
    <scope>NUCLEOTIDE SEQUENCE [LARGE SCALE GENOMIC DNA]</scope>
</reference>
<keyword evidence="4" id="KW-0949">S-adenosyl-L-methionine</keyword>
<evidence type="ECO:0000256" key="7">
    <source>
        <dbReference type="ARBA" id="ARBA00043129"/>
    </source>
</evidence>
<dbReference type="Proteomes" id="UP000249464">
    <property type="component" value="Unassembled WGS sequence"/>
</dbReference>
<dbReference type="GO" id="GO:0032259">
    <property type="term" value="P:methylation"/>
    <property type="evidence" value="ECO:0007669"/>
    <property type="project" value="UniProtKB-KW"/>
</dbReference>
<gene>
    <name evidence="11" type="primary">BQ5605_C005g03416</name>
    <name evidence="11" type="ORF">BQ5605_C005G03416</name>
</gene>
<evidence type="ECO:0000256" key="10">
    <source>
        <dbReference type="ARBA" id="ARBA00048167"/>
    </source>
</evidence>
<evidence type="ECO:0000256" key="1">
    <source>
        <dbReference type="ARBA" id="ARBA00009059"/>
    </source>
</evidence>
<comment type="similarity">
    <text evidence="1">Belongs to the methyltransferase superfamily. NTM1 family.</text>
</comment>
<evidence type="ECO:0000256" key="6">
    <source>
        <dbReference type="ARBA" id="ARBA00039449"/>
    </source>
</evidence>
<dbReference type="Gene3D" id="3.40.50.150">
    <property type="entry name" value="Vaccinia Virus protein VP39"/>
    <property type="match status" value="2"/>
</dbReference>
<evidence type="ECO:0000256" key="2">
    <source>
        <dbReference type="ARBA" id="ARBA00022603"/>
    </source>
</evidence>
<proteinExistence type="inferred from homology"/>
<evidence type="ECO:0000313" key="12">
    <source>
        <dbReference type="Proteomes" id="UP000249464"/>
    </source>
</evidence>
<dbReference type="SUPFAM" id="SSF53335">
    <property type="entry name" value="S-adenosyl-L-methionine-dependent methyltransferases"/>
    <property type="match status" value="1"/>
</dbReference>
<protein>
    <recommendedName>
        <fullName evidence="6">Alpha N-terminal protein methyltransferase 1</fullName>
        <ecNumber evidence="5">2.1.1.244</ecNumber>
    </recommendedName>
    <alternativeName>
        <fullName evidence="7">X-Pro-Lys N-terminal protein methyltransferase 1</fullName>
    </alternativeName>
</protein>
<comment type="catalytic activity">
    <reaction evidence="9">
        <text>N-terminal L-prolyl-L-prolyl-L-lysyl-[protein] + 2 S-adenosyl-L-methionine = N-terminal N,N-dimethyl-L-prolyl-L-prolyl-L-lysyl-[protein] + 2 S-adenosyl-L-homocysteine + 2 H(+)</text>
        <dbReference type="Rhea" id="RHEA:54736"/>
        <dbReference type="Rhea" id="RHEA-COMP:13787"/>
        <dbReference type="Rhea" id="RHEA-COMP:13974"/>
        <dbReference type="ChEBI" id="CHEBI:15378"/>
        <dbReference type="ChEBI" id="CHEBI:57856"/>
        <dbReference type="ChEBI" id="CHEBI:59789"/>
        <dbReference type="ChEBI" id="CHEBI:138059"/>
        <dbReference type="ChEBI" id="CHEBI:138318"/>
        <dbReference type="EC" id="2.1.1.244"/>
    </reaction>
</comment>
<dbReference type="GO" id="GO:0005737">
    <property type="term" value="C:cytoplasm"/>
    <property type="evidence" value="ECO:0007669"/>
    <property type="project" value="TreeGrafter"/>
</dbReference>
<evidence type="ECO:0000256" key="4">
    <source>
        <dbReference type="ARBA" id="ARBA00022691"/>
    </source>
</evidence>
<organism evidence="11 12">
    <name type="scientific">Microbotryum silenes-dioicae</name>
    <dbReference type="NCBI Taxonomy" id="796604"/>
    <lineage>
        <taxon>Eukaryota</taxon>
        <taxon>Fungi</taxon>
        <taxon>Dikarya</taxon>
        <taxon>Basidiomycota</taxon>
        <taxon>Pucciniomycotina</taxon>
        <taxon>Microbotryomycetes</taxon>
        <taxon>Microbotryales</taxon>
        <taxon>Microbotryaceae</taxon>
        <taxon>Microbotryum</taxon>
    </lineage>
</organism>
<evidence type="ECO:0000313" key="11">
    <source>
        <dbReference type="EMBL" id="SGY75303.1"/>
    </source>
</evidence>
<name>A0A2X0N4M3_9BASI</name>
<keyword evidence="3" id="KW-0808">Transferase</keyword>